<sequence>MATEKHKMAEEVNMLQMSCFSQNQNTFIAPGWQEAGNNQIQDGGYLRTGTTSYHPSGRDVGGVQSQNGGAGGLMMCPNGGICQKDKRRFSKTSGASSRTRTDDLSV</sequence>
<gene>
    <name evidence="3" type="ORF">CesoFtcFv8_021449</name>
</gene>
<feature type="region of interest" description="Disordered" evidence="1">
    <location>
        <begin position="85"/>
        <end position="106"/>
    </location>
</feature>
<dbReference type="Proteomes" id="UP001335648">
    <property type="component" value="Unassembled WGS sequence"/>
</dbReference>
<reference evidence="3 4" key="1">
    <citation type="journal article" date="2023" name="Mol. Biol. Evol.">
        <title>Genomics of Secondarily Temperate Adaptation in the Only Non-Antarctic Icefish.</title>
        <authorList>
            <person name="Rivera-Colon A.G."/>
            <person name="Rayamajhi N."/>
            <person name="Minhas B.F."/>
            <person name="Madrigal G."/>
            <person name="Bilyk K.T."/>
            <person name="Yoon V."/>
            <person name="Hune M."/>
            <person name="Gregory S."/>
            <person name="Cheng C.H.C."/>
            <person name="Catchen J.M."/>
        </authorList>
    </citation>
    <scope>NUCLEOTIDE SEQUENCE [LARGE SCALE GENOMIC DNA]</scope>
    <source>
        <strain evidence="3">JC2023a</strain>
    </source>
</reference>
<accession>A0AAN8GM28</accession>
<evidence type="ECO:0000259" key="2">
    <source>
        <dbReference type="Pfam" id="PF16791"/>
    </source>
</evidence>
<evidence type="ECO:0000256" key="1">
    <source>
        <dbReference type="SAM" id="MobiDB-lite"/>
    </source>
</evidence>
<keyword evidence="4" id="KW-1185">Reference proteome</keyword>
<dbReference type="InterPro" id="IPR031862">
    <property type="entry name" value="Cx40_C"/>
</dbReference>
<proteinExistence type="predicted"/>
<evidence type="ECO:0000313" key="4">
    <source>
        <dbReference type="Proteomes" id="UP001335648"/>
    </source>
</evidence>
<evidence type="ECO:0000313" key="3">
    <source>
        <dbReference type="EMBL" id="KAK5882908.1"/>
    </source>
</evidence>
<dbReference type="AlphaFoldDB" id="A0AAN8GM28"/>
<feature type="region of interest" description="Disordered" evidence="1">
    <location>
        <begin position="39"/>
        <end position="69"/>
    </location>
</feature>
<feature type="domain" description="Gap junction alpha-5 protein (Cx40) C-terminal" evidence="2">
    <location>
        <begin position="1"/>
        <end position="106"/>
    </location>
</feature>
<organism evidence="3 4">
    <name type="scientific">Champsocephalus esox</name>
    <name type="common">pike icefish</name>
    <dbReference type="NCBI Taxonomy" id="159716"/>
    <lineage>
        <taxon>Eukaryota</taxon>
        <taxon>Metazoa</taxon>
        <taxon>Chordata</taxon>
        <taxon>Craniata</taxon>
        <taxon>Vertebrata</taxon>
        <taxon>Euteleostomi</taxon>
        <taxon>Actinopterygii</taxon>
        <taxon>Neopterygii</taxon>
        <taxon>Teleostei</taxon>
        <taxon>Neoteleostei</taxon>
        <taxon>Acanthomorphata</taxon>
        <taxon>Eupercaria</taxon>
        <taxon>Perciformes</taxon>
        <taxon>Notothenioidei</taxon>
        <taxon>Channichthyidae</taxon>
        <taxon>Champsocephalus</taxon>
    </lineage>
</organism>
<name>A0AAN8GM28_9TELE</name>
<comment type="caution">
    <text evidence="3">The sequence shown here is derived from an EMBL/GenBank/DDBJ whole genome shotgun (WGS) entry which is preliminary data.</text>
</comment>
<dbReference type="Pfam" id="PF16791">
    <property type="entry name" value="Connexin40_C"/>
    <property type="match status" value="1"/>
</dbReference>
<dbReference type="EMBL" id="JAULUE010002062">
    <property type="protein sequence ID" value="KAK5882908.1"/>
    <property type="molecule type" value="Genomic_DNA"/>
</dbReference>
<protein>
    <recommendedName>
        <fullName evidence="2">Gap junction alpha-5 protein (Cx40) C-terminal domain-containing protein</fullName>
    </recommendedName>
</protein>